<evidence type="ECO:0008006" key="5">
    <source>
        <dbReference type="Google" id="ProtNLM"/>
    </source>
</evidence>
<gene>
    <name evidence="3" type="ORF">H3V53_06500</name>
</gene>
<dbReference type="Gene3D" id="3.40.50.11090">
    <property type="match status" value="1"/>
</dbReference>
<feature type="domain" description="WsaF N-terminal" evidence="1">
    <location>
        <begin position="76"/>
        <end position="211"/>
    </location>
</feature>
<name>A0ABU8IN27_9BURK</name>
<dbReference type="Gene3D" id="3.40.50.2000">
    <property type="entry name" value="Glycogen Phosphorylase B"/>
    <property type="match status" value="1"/>
</dbReference>
<feature type="domain" description="WsaF C-terminal" evidence="2">
    <location>
        <begin position="260"/>
        <end position="393"/>
    </location>
</feature>
<dbReference type="InterPro" id="IPR055050">
    <property type="entry name" value="WsaF_C"/>
</dbReference>
<evidence type="ECO:0000259" key="1">
    <source>
        <dbReference type="Pfam" id="PF21374"/>
    </source>
</evidence>
<proteinExistence type="predicted"/>
<dbReference type="EMBL" id="JACFYJ010000007">
    <property type="protein sequence ID" value="MEI5996863.1"/>
    <property type="molecule type" value="Genomic_DNA"/>
</dbReference>
<evidence type="ECO:0000313" key="4">
    <source>
        <dbReference type="Proteomes" id="UP001386437"/>
    </source>
</evidence>
<protein>
    <recommendedName>
        <fullName evidence="5">Glycosyl transferases group 1</fullName>
    </recommendedName>
</protein>
<organism evidence="3 4">
    <name type="scientific">Paraburkholderia bengalensis</name>
    <dbReference type="NCBI Taxonomy" id="2747562"/>
    <lineage>
        <taxon>Bacteria</taxon>
        <taxon>Pseudomonadati</taxon>
        <taxon>Pseudomonadota</taxon>
        <taxon>Betaproteobacteria</taxon>
        <taxon>Burkholderiales</taxon>
        <taxon>Burkholderiaceae</taxon>
        <taxon>Paraburkholderia</taxon>
    </lineage>
</organism>
<dbReference type="Proteomes" id="UP001386437">
    <property type="component" value="Unassembled WGS sequence"/>
</dbReference>
<keyword evidence="4" id="KW-1185">Reference proteome</keyword>
<dbReference type="InterPro" id="IPR048510">
    <property type="entry name" value="WsaF_N"/>
</dbReference>
<accession>A0ABU8IN27</accession>
<dbReference type="Pfam" id="PF22772">
    <property type="entry name" value="WsaF_C"/>
    <property type="match status" value="1"/>
</dbReference>
<dbReference type="RefSeq" id="WP_336597272.1">
    <property type="nucleotide sequence ID" value="NZ_JACFYJ010000007.1"/>
</dbReference>
<sequence length="433" mass="48661">MIDRAYRAYCYWKSHGTSALRQIVYRKLATKLQASSNASGEGRERGPRSVQQLYRKHFESLAPLLTYSIPASGVRRVSIVTDSVSSGSLFGGVGTALIFSALLANELDAQLRIVTRTQRAQPQNIDHILSLYGIKLKHEVQFKFAAFFDQKYELDIKEGDLFVTTSWWTTAATLPSVPHESIIYLLQEDERMFYAFSDERVKCEDTLRNTNIRFLINTKLLFDHFASDGLSNIAAKGTWFEPAFPATIFHPRIKQPSQKKRFFFYARPNNGRNLFYLGIEVIERAIAEKVLDTSEWDVCLVGKDIPAVVFDGGYVPQKFENLTWSQYADLAGTIDVGLSLMSTPHPSYPPLDLAASGAVVVTNRFANKTDLSSYSSNLICADLDRDALVEALRSAVTLAANQPLREQNFRNNGLAGDWQQAFGKIIKQLSEEL</sequence>
<dbReference type="Pfam" id="PF21374">
    <property type="entry name" value="WsaF_N"/>
    <property type="match status" value="1"/>
</dbReference>
<comment type="caution">
    <text evidence="3">The sequence shown here is derived from an EMBL/GenBank/DDBJ whole genome shotgun (WGS) entry which is preliminary data.</text>
</comment>
<reference evidence="3 4" key="1">
    <citation type="journal article" date="2022" name="Arch. Microbiol.">
        <title>Paraburkholderia bengalensis sp. nov. isolated from roots of Oryza sativa, IR64.</title>
        <authorList>
            <person name="Nag P."/>
            <person name="Mondal N."/>
            <person name="Sarkar J."/>
            <person name="Das S."/>
        </authorList>
    </citation>
    <scope>NUCLEOTIDE SEQUENCE [LARGE SCALE GENOMIC DNA]</scope>
    <source>
        <strain evidence="3 4">IR64_4_BI</strain>
    </source>
</reference>
<evidence type="ECO:0000259" key="2">
    <source>
        <dbReference type="Pfam" id="PF22772"/>
    </source>
</evidence>
<evidence type="ECO:0000313" key="3">
    <source>
        <dbReference type="EMBL" id="MEI5996863.1"/>
    </source>
</evidence>